<sequence length="61" mass="6420">MAALIALVLAAQFTPESGTARLARGLDHLPWWGLGIVLGGALLLIEGLGPQGVAPFIYFQF</sequence>
<reference evidence="2 3" key="1">
    <citation type="submission" date="2015-03" db="EMBL/GenBank/DDBJ databases">
        <title>Draft genome sequence of Elstera litoralis.</title>
        <authorList>
            <person name="Rahalkar M.C."/>
            <person name="Dhakephalkar P.K."/>
            <person name="Pore S.D."/>
            <person name="Arora P."/>
            <person name="Kapse N.G."/>
            <person name="Pandit P.S."/>
        </authorList>
    </citation>
    <scope>NUCLEOTIDE SEQUENCE [LARGE SCALE GENOMIC DNA]</scope>
    <source>
        <strain evidence="2 3">Dia-1</strain>
    </source>
</reference>
<keyword evidence="3" id="KW-1185">Reference proteome</keyword>
<gene>
    <name evidence="2" type="ORF">VZ95_10685</name>
</gene>
<evidence type="ECO:0000256" key="1">
    <source>
        <dbReference type="SAM" id="Phobius"/>
    </source>
</evidence>
<keyword evidence="1" id="KW-0472">Membrane</keyword>
<dbReference type="Proteomes" id="UP000033774">
    <property type="component" value="Unassembled WGS sequence"/>
</dbReference>
<organism evidence="2 3">
    <name type="scientific">Elstera litoralis</name>
    <dbReference type="NCBI Taxonomy" id="552518"/>
    <lineage>
        <taxon>Bacteria</taxon>
        <taxon>Pseudomonadati</taxon>
        <taxon>Pseudomonadota</taxon>
        <taxon>Alphaproteobacteria</taxon>
        <taxon>Rhodospirillales</taxon>
        <taxon>Rhodospirillaceae</taxon>
        <taxon>Elstera</taxon>
    </lineage>
</organism>
<protein>
    <recommendedName>
        <fullName evidence="4">Alginate O-acetyltransferase</fullName>
    </recommendedName>
</protein>
<dbReference type="EMBL" id="LAJY01000257">
    <property type="protein sequence ID" value="KJV09567.1"/>
    <property type="molecule type" value="Genomic_DNA"/>
</dbReference>
<dbReference type="AlphaFoldDB" id="A0A0F3ISH4"/>
<evidence type="ECO:0000313" key="2">
    <source>
        <dbReference type="EMBL" id="KJV09567.1"/>
    </source>
</evidence>
<keyword evidence="1" id="KW-0812">Transmembrane</keyword>
<name>A0A0F3ISH4_9PROT</name>
<evidence type="ECO:0000313" key="3">
    <source>
        <dbReference type="Proteomes" id="UP000033774"/>
    </source>
</evidence>
<accession>A0A0F3ISH4</accession>
<proteinExistence type="predicted"/>
<evidence type="ECO:0008006" key="4">
    <source>
        <dbReference type="Google" id="ProtNLM"/>
    </source>
</evidence>
<comment type="caution">
    <text evidence="2">The sequence shown here is derived from an EMBL/GenBank/DDBJ whole genome shotgun (WGS) entry which is preliminary data.</text>
</comment>
<feature type="transmembrane region" description="Helical" evidence="1">
    <location>
        <begin position="32"/>
        <end position="59"/>
    </location>
</feature>
<keyword evidence="1" id="KW-1133">Transmembrane helix</keyword>
<dbReference type="RefSeq" id="WP_045775826.1">
    <property type="nucleotide sequence ID" value="NZ_LAJY01000257.1"/>
</dbReference>